<feature type="compositionally biased region" description="Gly residues" evidence="7">
    <location>
        <begin position="801"/>
        <end position="810"/>
    </location>
</feature>
<dbReference type="EMBL" id="JAINUF010000001">
    <property type="protein sequence ID" value="KAJ8379795.1"/>
    <property type="molecule type" value="Genomic_DNA"/>
</dbReference>
<feature type="compositionally biased region" description="Low complexity" evidence="7">
    <location>
        <begin position="631"/>
        <end position="650"/>
    </location>
</feature>
<sequence length="1849" mass="195129">MDTRVRWKVQSWAPDLVLTLATVLIFLTPEVHSAEPADLLKILDFHSLPEGVTKTTGLCAHRKSTKGPDVAYRVSKEAQLSVPTKQLYPDSGFPEDFSILATVKPKKGSQSFLLSVYNGKGIQQLGCGAGALSHLPCTKTTLENPGPRTTHSSGGSTWLTASKFPLTVLSLGWHRVAISVHKQTVTLILDCKKKISKPLSRSEHPHHRYYGASWCSEPGSWMKRSFRAAKVDSNVTADASAVRLPPDPATASNPPVSSESRQTDSPSSPVTAERASRASTLRRQGDIQQLLITEDHRAAHDYCEHFSPDCEVPVPDAPQNQDPNLYDYVPEEDAYYYEYPYYEDMDKKSTEAPPPPEEAAGLQTHEDKVTDVWTDMGVKEIAAAAKTIEESYTEESAPYGAYGEYETDGDFTAAPGTASRVIISSSVDLGAGGGVELGAALDGEISLGTGADLEKKIITGDGHTSVTIIRNSTRVITYDGGFGESLNLQFGKEVYNPEDNLLPAKTDESVEEVDAERGEKGQKGEPAIIEPGMLVEGPTGPEGPAGLTGLRGAPGPPGPTGDPGERGPDGRPGLPGADGLEGPPGTVLMMPFRFSASSDSGQKGPAVSAQESQMQSMMQQARLAMRGPNGPMGLTGRPGPLGPPGMAGLKGEPGDGGLQGPRGPMGSSGPPGKPGRRGRAGADGARGMPGQSGTKGELGFSGPRGPIGEDGERGDDGEAGPQGLPGESGPRGLLGPKGPAGPPGPPGVTGSDGHPGPKGNIGPQGEPGPSGQQGSPGAQGLPGPQGAIGPPGEKGPLGKPGLPGMGGSDGPPGHPGKEGPPGEKGHLGPVGTQGPIGYPGPRGAKGTDGVRGLMGHKGEKGEDGFPGFKGDMGIKGDRGELGSSGPRGEDGPEGPKGRGGLPGDSGQAGPMGDKGKLGVPGLPGYPGRQGPKGSQGFQGFPGANGEKGTRGVAGKSGPRGQRGPTGPRGERGPRGPTGKSGPKGNSGHDGPPGPLGERGLPGPQGPTGFPGPKGPPGPAGKDGLPGHPGQRGETWDHRAPQGRRDRWEIGVTPDPRDPQESRAYTDPQGKREQRVTLVPVGRLGRTDLQDRGGSLGNEDCLAHWGQQVLKETRARTVPLDLQAPLENGVLLVPLAPLGFQGVRAPRGHQARLERKVARERKAHWDLPVEMGPRVPLGCPDLQAPWDPLGRTETRVKLVSLDKREAKETKENMVHQDLPVPWARLDSPVLPGQMVSQDPGGSRGSLGRREMKDLVDSQALLARWACRDCLDLQERRERQEMLVNWDPLAPQAPGDQPVPQERTAPRGPVMLGRQESPVCRENLDLWACGGSGGRKEKPGLLVLQGLLVQKVLLETMVRKAVLVQVVSLVILVLLERLVCLEWMAYWVTRERMVKLVNLALLVRLESPVPPAPQGNAVAPVLLALREEEVKKEPRVSPVWKVLQERLVQWVLKEPQERLALKASEGSQALWVNKASLVPEDHSDPQGPWVRQDYRGHPGLIGLIGPPGEQGEKGDRGFAGPQGLTGSKGDSGIAGPTGPLGPPGPAGLLGPPGPKGSKGSAGLAGQKGELGVPGPPGPPGPPGEVIQPLPLQSFSQKSKRSIDGSQMMGDANGNKDYDDGMEEIFGSLNSLKQEIEQMKHPLGTQANPARTCKDLQLCHPGFADGEYWIDPNRGCPGDSFKVYCNFTSGGESCVYPDKKSAVVRLTSWPKEIPGSWYSEFKRGKMLSYVDSEGNPISVVQMTFLRLLSATARQNFTYSCSRSTAWHDASLNSYDNAIRFLGSNDEEMSYDNNPYITALVDGCAAKKGYSKTVLEVNTPRVEQLPFMDIMFNDFGETSQKFGFEVGPVCFTG</sequence>
<evidence type="ECO:0000256" key="7">
    <source>
        <dbReference type="SAM" id="MobiDB-lite"/>
    </source>
</evidence>
<feature type="signal peptide" evidence="8">
    <location>
        <begin position="1"/>
        <end position="33"/>
    </location>
</feature>
<feature type="compositionally biased region" description="Low complexity" evidence="7">
    <location>
        <begin position="661"/>
        <end position="670"/>
    </location>
</feature>
<evidence type="ECO:0000256" key="6">
    <source>
        <dbReference type="ARBA" id="ARBA00023119"/>
    </source>
</evidence>
<feature type="compositionally biased region" description="Basic and acidic residues" evidence="7">
    <location>
        <begin position="1033"/>
        <end position="1060"/>
    </location>
</feature>
<keyword evidence="6" id="KW-0176">Collagen</keyword>
<dbReference type="Proteomes" id="UP001152622">
    <property type="component" value="Chromosome 1"/>
</dbReference>
<keyword evidence="3" id="KW-0272">Extracellular matrix</keyword>
<evidence type="ECO:0000256" key="8">
    <source>
        <dbReference type="SAM" id="SignalP"/>
    </source>
</evidence>
<feature type="compositionally biased region" description="Polar residues" evidence="7">
    <location>
        <begin position="250"/>
        <end position="270"/>
    </location>
</feature>
<feature type="compositionally biased region" description="Pro residues" evidence="7">
    <location>
        <begin position="1571"/>
        <end position="1580"/>
    </location>
</feature>
<keyword evidence="11" id="KW-1185">Reference proteome</keyword>
<evidence type="ECO:0000256" key="4">
    <source>
        <dbReference type="ARBA" id="ARBA00022729"/>
    </source>
</evidence>
<dbReference type="GO" id="GO:0005615">
    <property type="term" value="C:extracellular space"/>
    <property type="evidence" value="ECO:0007669"/>
    <property type="project" value="TreeGrafter"/>
</dbReference>
<dbReference type="SMART" id="SM00038">
    <property type="entry name" value="COLFI"/>
    <property type="match status" value="1"/>
</dbReference>
<dbReference type="PANTHER" id="PTHR24023:SF1059">
    <property type="entry name" value="COLLAGEN, TYPE XI, ALPHA 1A"/>
    <property type="match status" value="1"/>
</dbReference>
<protein>
    <recommendedName>
        <fullName evidence="9">Fibrillar collagen NC1 domain-containing protein</fullName>
    </recommendedName>
</protein>
<dbReference type="OrthoDB" id="8939548at2759"/>
<feature type="compositionally biased region" description="Basic and acidic residues" evidence="7">
    <location>
        <begin position="887"/>
        <end position="896"/>
    </location>
</feature>
<feature type="region of interest" description="Disordered" evidence="7">
    <location>
        <begin position="498"/>
        <end position="1072"/>
    </location>
</feature>
<evidence type="ECO:0000313" key="11">
    <source>
        <dbReference type="Proteomes" id="UP001152622"/>
    </source>
</evidence>
<evidence type="ECO:0000313" key="10">
    <source>
        <dbReference type="EMBL" id="KAJ8379795.1"/>
    </source>
</evidence>
<feature type="compositionally biased region" description="Low complexity" evidence="7">
    <location>
        <begin position="606"/>
        <end position="621"/>
    </location>
</feature>
<feature type="region of interest" description="Disordered" evidence="7">
    <location>
        <begin position="1286"/>
        <end position="1310"/>
    </location>
</feature>
<name>A0A9Q1GA34_SYNKA</name>
<dbReference type="Gene3D" id="2.60.120.200">
    <property type="match status" value="1"/>
</dbReference>
<feature type="domain" description="Fibrillar collagen NC1" evidence="9">
    <location>
        <begin position="1620"/>
        <end position="1848"/>
    </location>
</feature>
<feature type="compositionally biased region" description="Low complexity" evidence="7">
    <location>
        <begin position="958"/>
        <end position="967"/>
    </location>
</feature>
<feature type="region of interest" description="Disordered" evidence="7">
    <location>
        <begin position="1500"/>
        <end position="1613"/>
    </location>
</feature>
<evidence type="ECO:0000256" key="2">
    <source>
        <dbReference type="ARBA" id="ARBA00022525"/>
    </source>
</evidence>
<dbReference type="PANTHER" id="PTHR24023">
    <property type="entry name" value="COLLAGEN ALPHA"/>
    <property type="match status" value="1"/>
</dbReference>
<evidence type="ECO:0000256" key="3">
    <source>
        <dbReference type="ARBA" id="ARBA00022530"/>
    </source>
</evidence>
<dbReference type="InterPro" id="IPR048287">
    <property type="entry name" value="TSPN-like_N"/>
</dbReference>
<dbReference type="InterPro" id="IPR013320">
    <property type="entry name" value="ConA-like_dom_sf"/>
</dbReference>
<dbReference type="Gene3D" id="2.60.120.1000">
    <property type="match status" value="1"/>
</dbReference>
<feature type="compositionally biased region" description="Low complexity" evidence="7">
    <location>
        <begin position="1553"/>
        <end position="1570"/>
    </location>
</feature>
<feature type="chain" id="PRO_5040512296" description="Fibrillar collagen NC1 domain-containing protein" evidence="8">
    <location>
        <begin position="34"/>
        <end position="1849"/>
    </location>
</feature>
<organism evidence="10 11">
    <name type="scientific">Synaphobranchus kaupii</name>
    <name type="common">Kaup's arrowtooth eel</name>
    <dbReference type="NCBI Taxonomy" id="118154"/>
    <lineage>
        <taxon>Eukaryota</taxon>
        <taxon>Metazoa</taxon>
        <taxon>Chordata</taxon>
        <taxon>Craniata</taxon>
        <taxon>Vertebrata</taxon>
        <taxon>Euteleostomi</taxon>
        <taxon>Actinopterygii</taxon>
        <taxon>Neopterygii</taxon>
        <taxon>Teleostei</taxon>
        <taxon>Anguilliformes</taxon>
        <taxon>Synaphobranchidae</taxon>
        <taxon>Synaphobranchus</taxon>
    </lineage>
</organism>
<gene>
    <name evidence="10" type="ORF">SKAU_G00005730</name>
</gene>
<dbReference type="GO" id="GO:0005201">
    <property type="term" value="F:extracellular matrix structural constituent"/>
    <property type="evidence" value="ECO:0007669"/>
    <property type="project" value="InterPro"/>
</dbReference>
<feature type="compositionally biased region" description="Basic and acidic residues" evidence="7">
    <location>
        <begin position="815"/>
        <end position="826"/>
    </location>
</feature>
<keyword evidence="2" id="KW-0964">Secreted</keyword>
<reference evidence="10" key="1">
    <citation type="journal article" date="2023" name="Science">
        <title>Genome structures resolve the early diversification of teleost fishes.</title>
        <authorList>
            <person name="Parey E."/>
            <person name="Louis A."/>
            <person name="Montfort J."/>
            <person name="Bouchez O."/>
            <person name="Roques C."/>
            <person name="Iampietro C."/>
            <person name="Lluch J."/>
            <person name="Castinel A."/>
            <person name="Donnadieu C."/>
            <person name="Desvignes T."/>
            <person name="Floi Bucao C."/>
            <person name="Jouanno E."/>
            <person name="Wen M."/>
            <person name="Mejri S."/>
            <person name="Dirks R."/>
            <person name="Jansen H."/>
            <person name="Henkel C."/>
            <person name="Chen W.J."/>
            <person name="Zahm M."/>
            <person name="Cabau C."/>
            <person name="Klopp C."/>
            <person name="Thompson A.W."/>
            <person name="Robinson-Rechavi M."/>
            <person name="Braasch I."/>
            <person name="Lecointre G."/>
            <person name="Bobe J."/>
            <person name="Postlethwait J.H."/>
            <person name="Berthelot C."/>
            <person name="Roest Crollius H."/>
            <person name="Guiguen Y."/>
        </authorList>
    </citation>
    <scope>NUCLEOTIDE SEQUENCE</scope>
    <source>
        <strain evidence="10">WJC10195</strain>
    </source>
</reference>
<dbReference type="InterPro" id="IPR000885">
    <property type="entry name" value="Fib_collagen_C"/>
</dbReference>
<feature type="compositionally biased region" description="Low complexity" evidence="7">
    <location>
        <begin position="761"/>
        <end position="791"/>
    </location>
</feature>
<comment type="caution">
    <text evidence="10">The sequence shown here is derived from an EMBL/GenBank/DDBJ whole genome shotgun (WGS) entry which is preliminary data.</text>
</comment>
<dbReference type="PROSITE" id="PS51461">
    <property type="entry name" value="NC1_FIB"/>
    <property type="match status" value="1"/>
</dbReference>
<proteinExistence type="predicted"/>
<dbReference type="InterPro" id="IPR050149">
    <property type="entry name" value="Collagen_superfamily"/>
</dbReference>
<accession>A0A9Q1GA34</accession>
<dbReference type="Pfam" id="PF01391">
    <property type="entry name" value="Collagen"/>
    <property type="match status" value="5"/>
</dbReference>
<dbReference type="SUPFAM" id="SSF49899">
    <property type="entry name" value="Concanavalin A-like lectins/glucanases"/>
    <property type="match status" value="1"/>
</dbReference>
<feature type="region of interest" description="Disordered" evidence="7">
    <location>
        <begin position="239"/>
        <end position="284"/>
    </location>
</feature>
<comment type="subcellular location">
    <subcellularLocation>
        <location evidence="1">Secreted</location>
    </subcellularLocation>
</comment>
<dbReference type="InterPro" id="IPR008160">
    <property type="entry name" value="Collagen"/>
</dbReference>
<keyword evidence="5" id="KW-0677">Repeat</keyword>
<evidence type="ECO:0000259" key="9">
    <source>
        <dbReference type="PROSITE" id="PS51461"/>
    </source>
</evidence>
<dbReference type="GO" id="GO:0005581">
    <property type="term" value="C:collagen trimer"/>
    <property type="evidence" value="ECO:0007669"/>
    <property type="project" value="UniProtKB-KW"/>
</dbReference>
<dbReference type="FunFam" id="2.60.120.1000:FF:000002">
    <property type="entry name" value="Collagen XI alpha 1 chain"/>
    <property type="match status" value="1"/>
</dbReference>
<keyword evidence="4 8" id="KW-0732">Signal</keyword>
<evidence type="ECO:0000256" key="5">
    <source>
        <dbReference type="ARBA" id="ARBA00022737"/>
    </source>
</evidence>
<dbReference type="GO" id="GO:0031012">
    <property type="term" value="C:extracellular matrix"/>
    <property type="evidence" value="ECO:0007669"/>
    <property type="project" value="TreeGrafter"/>
</dbReference>
<dbReference type="SMART" id="SM00210">
    <property type="entry name" value="TSPN"/>
    <property type="match status" value="1"/>
</dbReference>
<dbReference type="Pfam" id="PF01410">
    <property type="entry name" value="COLFI"/>
    <property type="match status" value="1"/>
</dbReference>
<feature type="compositionally biased region" description="Low complexity" evidence="7">
    <location>
        <begin position="544"/>
        <end position="553"/>
    </location>
</feature>
<evidence type="ECO:0000256" key="1">
    <source>
        <dbReference type="ARBA" id="ARBA00004613"/>
    </source>
</evidence>